<feature type="compositionally biased region" description="Basic and acidic residues" evidence="2">
    <location>
        <begin position="182"/>
        <end position="192"/>
    </location>
</feature>
<sequence>MQQSHDDEDSSFLSLPPQRTEDGRHLTFAETYELLLAARLERQGGKAHRGETKDAEWRPADCSRAVKLAEERLRMRVPVKALAGQGKSREVTEKNSNTEGNQESEDNGAARGAEAAQEELPGCTKDKTGHSDLDDNDTTTDGGLEPVDGPDERLRTPPPEEELESSPPQSPQSIEQGVGGIPRRESDQHEDTSMFSFRRGGLGNHDDASDDDEEDEELEFGGFEDHGGGYEEDFGANGYDSDNDDTRGPMSDARGQPSPVTTPRAQLPSAHSYLRLLEGVGQTSQQPPKQHLLPAKTSPDHPKLAHTEKHKNPPKHDHIPSANMDIQPPDYSTQKRRRAPSPEYNPTPPKADGFVSRFKRARLDRLASSDKAVAPDLDVPLSFLSLFTRRISSRDGTVVCHNTPLDSEHPEHCTVLISPQALPDFDMTPTWLLAEVQFDTTPPSVLVHSSSDTLSSGTRIAIAGVLSRVLHPSESTLLKSVQTEDLQLVALPIAKDDHHAEDEDEDGDQDENSAVRQDFLKCCAVNVHLNTISTAPLKAFLWAWSGALAAISTELARSSEARRAVELPHLAPLPIGTRVETRDSSKALATCVSTCHDEVAALDSHSDSTWSYRRELSEIRKCTRVALTFHSAESPPIEQQRTTTEYDKKIASTQDYLATLSDSESDEITRLEQKIKDLERDKAAARPRRDQEASYRKSSTQLLEELETWISLSQGEAEKDETVRQEYKNRVLGRVTEAVESAQRLLNVAAQSKVG</sequence>
<name>A0A9Q8UQV5_PASFU</name>
<feature type="compositionally biased region" description="Acidic residues" evidence="2">
    <location>
        <begin position="1"/>
        <end position="10"/>
    </location>
</feature>
<accession>A0A9Q8UQV5</accession>
<feature type="coiled-coil region" evidence="1">
    <location>
        <begin position="661"/>
        <end position="688"/>
    </location>
</feature>
<reference evidence="3" key="2">
    <citation type="journal article" date="2022" name="Microb. Genom.">
        <title>A chromosome-scale genome assembly of the tomato pathogen Cladosporium fulvum reveals a compartmentalized genome architecture and the presence of a dispensable chromosome.</title>
        <authorList>
            <person name="Zaccaron A.Z."/>
            <person name="Chen L.H."/>
            <person name="Samaras A."/>
            <person name="Stergiopoulos I."/>
        </authorList>
    </citation>
    <scope>NUCLEOTIDE SEQUENCE</scope>
    <source>
        <strain evidence="3">Race5_Kim</strain>
    </source>
</reference>
<dbReference type="EMBL" id="CP090168">
    <property type="protein sequence ID" value="UJO19103.1"/>
    <property type="molecule type" value="Genomic_DNA"/>
</dbReference>
<evidence type="ECO:0000313" key="3">
    <source>
        <dbReference type="EMBL" id="UJO19103.1"/>
    </source>
</evidence>
<keyword evidence="1" id="KW-0175">Coiled coil</keyword>
<organism evidence="3 4">
    <name type="scientific">Passalora fulva</name>
    <name type="common">Tomato leaf mold</name>
    <name type="synonym">Cladosporium fulvum</name>
    <dbReference type="NCBI Taxonomy" id="5499"/>
    <lineage>
        <taxon>Eukaryota</taxon>
        <taxon>Fungi</taxon>
        <taxon>Dikarya</taxon>
        <taxon>Ascomycota</taxon>
        <taxon>Pezizomycotina</taxon>
        <taxon>Dothideomycetes</taxon>
        <taxon>Dothideomycetidae</taxon>
        <taxon>Mycosphaerellales</taxon>
        <taxon>Mycosphaerellaceae</taxon>
        <taxon>Fulvia</taxon>
    </lineage>
</organism>
<keyword evidence="4" id="KW-1185">Reference proteome</keyword>
<feature type="compositionally biased region" description="Low complexity" evidence="2">
    <location>
        <begin position="109"/>
        <end position="119"/>
    </location>
</feature>
<feature type="compositionally biased region" description="Basic and acidic residues" evidence="2">
    <location>
        <begin position="298"/>
        <end position="319"/>
    </location>
</feature>
<feature type="compositionally biased region" description="Basic and acidic residues" evidence="2">
    <location>
        <begin position="43"/>
        <end position="61"/>
    </location>
</feature>
<feature type="region of interest" description="Disordered" evidence="2">
    <location>
        <begin position="43"/>
        <end position="62"/>
    </location>
</feature>
<evidence type="ECO:0000256" key="1">
    <source>
        <dbReference type="SAM" id="Coils"/>
    </source>
</evidence>
<protein>
    <submittedName>
        <fullName evidence="3">Uncharacterized protein</fullName>
    </submittedName>
</protein>
<dbReference type="KEGG" id="ffu:CLAFUR5_07750"/>
<gene>
    <name evidence="3" type="ORF">CLAFUR5_07750</name>
</gene>
<proteinExistence type="predicted"/>
<feature type="region of interest" description="Disordered" evidence="2">
    <location>
        <begin position="1"/>
        <end position="26"/>
    </location>
</feature>
<dbReference type="OrthoDB" id="10680591at2759"/>
<dbReference type="Proteomes" id="UP000756132">
    <property type="component" value="Chromosome 6"/>
</dbReference>
<dbReference type="RefSeq" id="XP_047763469.1">
    <property type="nucleotide sequence ID" value="XM_047906898.1"/>
</dbReference>
<feature type="compositionally biased region" description="Acidic residues" evidence="2">
    <location>
        <begin position="208"/>
        <end position="219"/>
    </location>
</feature>
<dbReference type="AlphaFoldDB" id="A0A9Q8UQV5"/>
<feature type="region of interest" description="Disordered" evidence="2">
    <location>
        <begin position="77"/>
        <end position="353"/>
    </location>
</feature>
<dbReference type="GeneID" id="71987628"/>
<evidence type="ECO:0000313" key="4">
    <source>
        <dbReference type="Proteomes" id="UP000756132"/>
    </source>
</evidence>
<evidence type="ECO:0000256" key="2">
    <source>
        <dbReference type="SAM" id="MobiDB-lite"/>
    </source>
</evidence>
<feature type="compositionally biased region" description="Low complexity" evidence="2">
    <location>
        <begin position="165"/>
        <end position="176"/>
    </location>
</feature>
<reference evidence="3" key="1">
    <citation type="submission" date="2021-12" db="EMBL/GenBank/DDBJ databases">
        <authorList>
            <person name="Zaccaron A."/>
            <person name="Stergiopoulos I."/>
        </authorList>
    </citation>
    <scope>NUCLEOTIDE SEQUENCE</scope>
    <source>
        <strain evidence="3">Race5_Kim</strain>
    </source>
</reference>
<feature type="compositionally biased region" description="Basic and acidic residues" evidence="2">
    <location>
        <begin position="124"/>
        <end position="133"/>
    </location>
</feature>